<evidence type="ECO:0000313" key="2">
    <source>
        <dbReference type="Proteomes" id="UP001500320"/>
    </source>
</evidence>
<keyword evidence="2" id="KW-1185">Reference proteome</keyword>
<protein>
    <submittedName>
        <fullName evidence="1">Uncharacterized protein</fullName>
    </submittedName>
</protein>
<reference evidence="2" key="1">
    <citation type="journal article" date="2019" name="Int. J. Syst. Evol. Microbiol.">
        <title>The Global Catalogue of Microorganisms (GCM) 10K type strain sequencing project: providing services to taxonomists for standard genome sequencing and annotation.</title>
        <authorList>
            <consortium name="The Broad Institute Genomics Platform"/>
            <consortium name="The Broad Institute Genome Sequencing Center for Infectious Disease"/>
            <person name="Wu L."/>
            <person name="Ma J."/>
        </authorList>
    </citation>
    <scope>NUCLEOTIDE SEQUENCE [LARGE SCALE GENOMIC DNA]</scope>
    <source>
        <strain evidence="2">JCM 9373</strain>
    </source>
</reference>
<sequence length="101" mass="11438">MARPLRDVLVATGCPAANDYLTSGRAALVAEARYDLFRLTRAERDAAWDTAHSALRTARTQDVRAAEAVDIEIDAHQADMTDPPQRWLRLREHVPSWLLWN</sequence>
<gene>
    <name evidence="1" type="ORF">GCM10010466_39180</name>
</gene>
<accession>A0ABP6ND04</accession>
<comment type="caution">
    <text evidence="1">The sequence shown here is derived from an EMBL/GenBank/DDBJ whole genome shotgun (WGS) entry which is preliminary data.</text>
</comment>
<dbReference type="EMBL" id="BAAAUT010000031">
    <property type="protein sequence ID" value="GAA3144234.1"/>
    <property type="molecule type" value="Genomic_DNA"/>
</dbReference>
<dbReference type="Proteomes" id="UP001500320">
    <property type="component" value="Unassembled WGS sequence"/>
</dbReference>
<name>A0ABP6ND04_9ACTN</name>
<evidence type="ECO:0000313" key="1">
    <source>
        <dbReference type="EMBL" id="GAA3144234.1"/>
    </source>
</evidence>
<dbReference type="RefSeq" id="WP_344861535.1">
    <property type="nucleotide sequence ID" value="NZ_BAAAUT010000031.1"/>
</dbReference>
<proteinExistence type="predicted"/>
<organism evidence="1 2">
    <name type="scientific">Planomonospora alba</name>
    <dbReference type="NCBI Taxonomy" id="161354"/>
    <lineage>
        <taxon>Bacteria</taxon>
        <taxon>Bacillati</taxon>
        <taxon>Actinomycetota</taxon>
        <taxon>Actinomycetes</taxon>
        <taxon>Streptosporangiales</taxon>
        <taxon>Streptosporangiaceae</taxon>
        <taxon>Planomonospora</taxon>
    </lineage>
</organism>